<feature type="transmembrane region" description="Helical" evidence="6">
    <location>
        <begin position="153"/>
        <end position="180"/>
    </location>
</feature>
<organism evidence="7 8">
    <name type="scientific">Pseudodesulfovibrio cashew</name>
    <dbReference type="NCBI Taxonomy" id="2678688"/>
    <lineage>
        <taxon>Bacteria</taxon>
        <taxon>Pseudomonadati</taxon>
        <taxon>Thermodesulfobacteriota</taxon>
        <taxon>Desulfovibrionia</taxon>
        <taxon>Desulfovibrionales</taxon>
        <taxon>Desulfovibrionaceae</taxon>
    </lineage>
</organism>
<evidence type="ECO:0000256" key="5">
    <source>
        <dbReference type="ARBA" id="ARBA00023136"/>
    </source>
</evidence>
<dbReference type="Pfam" id="PF03706">
    <property type="entry name" value="LPG_synthase_TM"/>
    <property type="match status" value="1"/>
</dbReference>
<evidence type="ECO:0000256" key="2">
    <source>
        <dbReference type="ARBA" id="ARBA00022475"/>
    </source>
</evidence>
<evidence type="ECO:0000256" key="1">
    <source>
        <dbReference type="ARBA" id="ARBA00004651"/>
    </source>
</evidence>
<sequence>MTRRWLIALPLFLIGTFLFGLIFHHAGLTWSDFRNTIQSLNPALVLLCLALLSCVFLLSALKWQLVTEAQSTKRLGLLYYFRYVCLAVFMGQALPMTLANAATRAFAMKRREVMPIAKTTGLFLWDQGFDLIALGLLVFSGLLHFFFKMQWMTSVLCFLLGVIAIILLMPLFLGIVIWIASLMGKLKLVPGPLREKCIGLQRTGILNPALARKLFLLSTAKFTTSALFYTAIIMAYGFTNMSLIAFWGAPSAELAGILSQMPGGLGALDWTWMGIMVNNGLTPQVAAALTLGIRCLLLSAYVITTGITWSIYLLVFRARRHGLQD</sequence>
<keyword evidence="5 6" id="KW-0472">Membrane</keyword>
<dbReference type="PANTHER" id="PTHR39087:SF2">
    <property type="entry name" value="UPF0104 MEMBRANE PROTEIN MJ1595"/>
    <property type="match status" value="1"/>
</dbReference>
<feature type="transmembrane region" description="Helical" evidence="6">
    <location>
        <begin position="6"/>
        <end position="28"/>
    </location>
</feature>
<dbReference type="RefSeq" id="WP_158948623.1">
    <property type="nucleotide sequence ID" value="NZ_CP046400.1"/>
</dbReference>
<dbReference type="AlphaFoldDB" id="A0A6I6JII1"/>
<evidence type="ECO:0000256" key="4">
    <source>
        <dbReference type="ARBA" id="ARBA00022989"/>
    </source>
</evidence>
<feature type="transmembrane region" description="Helical" evidence="6">
    <location>
        <begin position="291"/>
        <end position="315"/>
    </location>
</feature>
<keyword evidence="3 6" id="KW-0812">Transmembrane</keyword>
<keyword evidence="4 6" id="KW-1133">Transmembrane helix</keyword>
<name>A0A6I6JII1_9BACT</name>
<dbReference type="EMBL" id="CP046400">
    <property type="protein sequence ID" value="QGY40890.1"/>
    <property type="molecule type" value="Genomic_DNA"/>
</dbReference>
<evidence type="ECO:0000313" key="8">
    <source>
        <dbReference type="Proteomes" id="UP000428328"/>
    </source>
</evidence>
<accession>A0A6I6JII1</accession>
<feature type="transmembrane region" description="Helical" evidence="6">
    <location>
        <begin position="80"/>
        <end position="107"/>
    </location>
</feature>
<evidence type="ECO:0000313" key="7">
    <source>
        <dbReference type="EMBL" id="QGY40890.1"/>
    </source>
</evidence>
<feature type="transmembrane region" description="Helical" evidence="6">
    <location>
        <begin position="40"/>
        <end position="60"/>
    </location>
</feature>
<keyword evidence="8" id="KW-1185">Reference proteome</keyword>
<feature type="transmembrane region" description="Helical" evidence="6">
    <location>
        <begin position="128"/>
        <end position="147"/>
    </location>
</feature>
<dbReference type="InterPro" id="IPR022791">
    <property type="entry name" value="L-PG_synthase/AglD"/>
</dbReference>
<dbReference type="GO" id="GO:0005886">
    <property type="term" value="C:plasma membrane"/>
    <property type="evidence" value="ECO:0007669"/>
    <property type="project" value="UniProtKB-SubCell"/>
</dbReference>
<dbReference type="KEGG" id="psel:GM415_12370"/>
<proteinExistence type="predicted"/>
<keyword evidence="2" id="KW-1003">Cell membrane</keyword>
<protein>
    <submittedName>
        <fullName evidence="7">Uncharacterized protein</fullName>
    </submittedName>
</protein>
<reference evidence="7 8" key="1">
    <citation type="submission" date="2019-11" db="EMBL/GenBank/DDBJ databases">
        <authorList>
            <person name="Zheng R.K."/>
            <person name="Sun C.M."/>
        </authorList>
    </citation>
    <scope>NUCLEOTIDE SEQUENCE [LARGE SCALE GENOMIC DNA]</scope>
    <source>
        <strain evidence="7 8">SRB007</strain>
    </source>
</reference>
<gene>
    <name evidence="7" type="ORF">GM415_12370</name>
</gene>
<dbReference type="PANTHER" id="PTHR39087">
    <property type="entry name" value="UPF0104 MEMBRANE PROTEIN MJ1595"/>
    <property type="match status" value="1"/>
</dbReference>
<comment type="subcellular location">
    <subcellularLocation>
        <location evidence="1">Cell membrane</location>
        <topology evidence="1">Multi-pass membrane protein</topology>
    </subcellularLocation>
</comment>
<dbReference type="Proteomes" id="UP000428328">
    <property type="component" value="Chromosome"/>
</dbReference>
<evidence type="ECO:0000256" key="3">
    <source>
        <dbReference type="ARBA" id="ARBA00022692"/>
    </source>
</evidence>
<evidence type="ECO:0000256" key="6">
    <source>
        <dbReference type="SAM" id="Phobius"/>
    </source>
</evidence>
<feature type="transmembrane region" description="Helical" evidence="6">
    <location>
        <begin position="226"/>
        <end position="249"/>
    </location>
</feature>